<dbReference type="InterPro" id="IPR006976">
    <property type="entry name" value="VanZ-like"/>
</dbReference>
<proteinExistence type="predicted"/>
<feature type="compositionally biased region" description="Basic and acidic residues" evidence="1">
    <location>
        <begin position="153"/>
        <end position="170"/>
    </location>
</feature>
<feature type="region of interest" description="Disordered" evidence="1">
    <location>
        <begin position="126"/>
        <end position="170"/>
    </location>
</feature>
<dbReference type="RefSeq" id="WP_234992236.1">
    <property type="nucleotide sequence ID" value="NZ_FWFG01000092.1"/>
</dbReference>
<evidence type="ECO:0000259" key="3">
    <source>
        <dbReference type="Pfam" id="PF04892"/>
    </source>
</evidence>
<evidence type="ECO:0000313" key="4">
    <source>
        <dbReference type="EMBL" id="SLM93689.1"/>
    </source>
</evidence>
<dbReference type="EMBL" id="FWFG01000092">
    <property type="protein sequence ID" value="SLM93689.1"/>
    <property type="molecule type" value="Genomic_DNA"/>
</dbReference>
<feature type="transmembrane region" description="Helical" evidence="2">
    <location>
        <begin position="70"/>
        <end position="88"/>
    </location>
</feature>
<feature type="transmembrane region" description="Helical" evidence="2">
    <location>
        <begin position="44"/>
        <end position="63"/>
    </location>
</feature>
<feature type="domain" description="VanZ-like" evidence="3">
    <location>
        <begin position="35"/>
        <end position="116"/>
    </location>
</feature>
<feature type="transmembrane region" description="Helical" evidence="2">
    <location>
        <begin position="100"/>
        <end position="117"/>
    </location>
</feature>
<protein>
    <recommendedName>
        <fullName evidence="3">VanZ-like domain-containing protein</fullName>
    </recommendedName>
</protein>
<keyword evidence="2" id="KW-0812">Transmembrane</keyword>
<dbReference type="AlphaFoldDB" id="A0A1X6X634"/>
<evidence type="ECO:0000256" key="2">
    <source>
        <dbReference type="SAM" id="Phobius"/>
    </source>
</evidence>
<keyword evidence="2" id="KW-1133">Transmembrane helix</keyword>
<gene>
    <name evidence="4" type="ORF">FM110_10245</name>
</gene>
<organism evidence="4 5">
    <name type="scientific">Brachybacterium nesterenkovii</name>
    <dbReference type="NCBI Taxonomy" id="47847"/>
    <lineage>
        <taxon>Bacteria</taxon>
        <taxon>Bacillati</taxon>
        <taxon>Actinomycetota</taxon>
        <taxon>Actinomycetes</taxon>
        <taxon>Micrococcales</taxon>
        <taxon>Dermabacteraceae</taxon>
        <taxon>Brachybacterium</taxon>
    </lineage>
</organism>
<dbReference type="Pfam" id="PF04892">
    <property type="entry name" value="VanZ"/>
    <property type="match status" value="1"/>
</dbReference>
<dbReference type="Proteomes" id="UP000195981">
    <property type="component" value="Unassembled WGS sequence"/>
</dbReference>
<keyword evidence="5" id="KW-1185">Reference proteome</keyword>
<sequence length="170" mass="17529">MLVLAVPAGAALLLAPNGWAINRLNVAVWIAVTKPLGLMGTTTPEQFAAVMNVLVFVPVLAALAVLRPTWWWAALAAAGSVGVELYQMSLGTREPDLGDVLANTLGAVLGVGLGLLARRAARRADARRGHARRADDPRPDAPGLARATTPGDGEPRMAGRSDGGGRDVGA</sequence>
<evidence type="ECO:0000313" key="5">
    <source>
        <dbReference type="Proteomes" id="UP000195981"/>
    </source>
</evidence>
<accession>A0A1X6X634</accession>
<evidence type="ECO:0000256" key="1">
    <source>
        <dbReference type="SAM" id="MobiDB-lite"/>
    </source>
</evidence>
<reference evidence="4 5" key="1">
    <citation type="submission" date="2017-02" db="EMBL/GenBank/DDBJ databases">
        <authorList>
            <person name="Peterson S.W."/>
        </authorList>
    </citation>
    <scope>NUCLEOTIDE SEQUENCE [LARGE SCALE GENOMIC DNA]</scope>
    <source>
        <strain evidence="4 5">CIP104813</strain>
    </source>
</reference>
<name>A0A1X6X634_9MICO</name>
<feature type="compositionally biased region" description="Basic and acidic residues" evidence="1">
    <location>
        <begin position="126"/>
        <end position="139"/>
    </location>
</feature>
<keyword evidence="2" id="KW-0472">Membrane</keyword>